<sequence>MEKVKVFLVDDHDILMDGIEAILRDSKKITVVGKANSVEMAEHYIKVKIPDLVITDISLGVKSGIDLTKHIKKNHPAIKVIALSMHNDFFNMSAMMKAGASGYLLKNVKNGELNKAIEQVMQGGTYIQQSISDKNGFHRETVNEKVNSLSPREIEIIRLIAKEFTSADIGKMLFISEHTVETHRKNIWRKTGVKSIIGLLNFAHENYLL</sequence>
<proteinExistence type="predicted"/>
<organism evidence="8 9">
    <name type="scientific">Pedobacter rhizosphaerae</name>
    <dbReference type="NCBI Taxonomy" id="390241"/>
    <lineage>
        <taxon>Bacteria</taxon>
        <taxon>Pseudomonadati</taxon>
        <taxon>Bacteroidota</taxon>
        <taxon>Sphingobacteriia</taxon>
        <taxon>Sphingobacteriales</taxon>
        <taxon>Sphingobacteriaceae</taxon>
        <taxon>Pedobacter</taxon>
    </lineage>
</organism>
<feature type="modified residue" description="4-aspartylphosphate" evidence="5">
    <location>
        <position position="56"/>
    </location>
</feature>
<dbReference type="GO" id="GO:0003677">
    <property type="term" value="F:DNA binding"/>
    <property type="evidence" value="ECO:0007669"/>
    <property type="project" value="UniProtKB-KW"/>
</dbReference>
<dbReference type="PROSITE" id="PS50043">
    <property type="entry name" value="HTH_LUXR_2"/>
    <property type="match status" value="1"/>
</dbReference>
<dbReference type="InterPro" id="IPR058245">
    <property type="entry name" value="NreC/VraR/RcsB-like_REC"/>
</dbReference>
<keyword evidence="3" id="KW-0238">DNA-binding</keyword>
<dbReference type="InterPro" id="IPR016032">
    <property type="entry name" value="Sig_transdc_resp-reg_C-effctor"/>
</dbReference>
<dbReference type="SUPFAM" id="SSF46894">
    <property type="entry name" value="C-terminal effector domain of the bipartite response regulators"/>
    <property type="match status" value="1"/>
</dbReference>
<dbReference type="InterPro" id="IPR001789">
    <property type="entry name" value="Sig_transdc_resp-reg_receiver"/>
</dbReference>
<dbReference type="InterPro" id="IPR000792">
    <property type="entry name" value="Tscrpt_reg_LuxR_C"/>
</dbReference>
<evidence type="ECO:0000313" key="9">
    <source>
        <dbReference type="Proteomes" id="UP000199572"/>
    </source>
</evidence>
<keyword evidence="9" id="KW-1185">Reference proteome</keyword>
<dbReference type="Gene3D" id="3.40.50.2300">
    <property type="match status" value="1"/>
</dbReference>
<evidence type="ECO:0000313" key="8">
    <source>
        <dbReference type="EMBL" id="SES22810.1"/>
    </source>
</evidence>
<evidence type="ECO:0000256" key="3">
    <source>
        <dbReference type="ARBA" id="ARBA00023125"/>
    </source>
</evidence>
<evidence type="ECO:0000256" key="5">
    <source>
        <dbReference type="PROSITE-ProRule" id="PRU00169"/>
    </source>
</evidence>
<reference evidence="8 9" key="1">
    <citation type="submission" date="2016-10" db="EMBL/GenBank/DDBJ databases">
        <authorList>
            <person name="de Groot N.N."/>
        </authorList>
    </citation>
    <scope>NUCLEOTIDE SEQUENCE [LARGE SCALE GENOMIC DNA]</scope>
    <source>
        <strain evidence="8 9">DSM 18610</strain>
    </source>
</reference>
<name>A0A1H9VLZ3_9SPHI</name>
<dbReference type="Pfam" id="PF00072">
    <property type="entry name" value="Response_reg"/>
    <property type="match status" value="1"/>
</dbReference>
<dbReference type="SMART" id="SM00448">
    <property type="entry name" value="REC"/>
    <property type="match status" value="1"/>
</dbReference>
<dbReference type="OrthoDB" id="9797341at2"/>
<dbReference type="SUPFAM" id="SSF52172">
    <property type="entry name" value="CheY-like"/>
    <property type="match status" value="1"/>
</dbReference>
<dbReference type="Proteomes" id="UP000199572">
    <property type="component" value="Unassembled WGS sequence"/>
</dbReference>
<accession>A0A1H9VLZ3</accession>
<evidence type="ECO:0000256" key="1">
    <source>
        <dbReference type="ARBA" id="ARBA00022553"/>
    </source>
</evidence>
<evidence type="ECO:0000256" key="2">
    <source>
        <dbReference type="ARBA" id="ARBA00023015"/>
    </source>
</evidence>
<dbReference type="CDD" id="cd06170">
    <property type="entry name" value="LuxR_C_like"/>
    <property type="match status" value="1"/>
</dbReference>
<keyword evidence="2" id="KW-0805">Transcription regulation</keyword>
<dbReference type="PANTHER" id="PTHR43214">
    <property type="entry name" value="TWO-COMPONENT RESPONSE REGULATOR"/>
    <property type="match status" value="1"/>
</dbReference>
<dbReference type="Pfam" id="PF00196">
    <property type="entry name" value="GerE"/>
    <property type="match status" value="1"/>
</dbReference>
<gene>
    <name evidence="8" type="ORF">SAMN04488023_14518</name>
</gene>
<dbReference type="GO" id="GO:0006355">
    <property type="term" value="P:regulation of DNA-templated transcription"/>
    <property type="evidence" value="ECO:0007669"/>
    <property type="project" value="InterPro"/>
</dbReference>
<dbReference type="PANTHER" id="PTHR43214:SF41">
    <property type="entry name" value="NITRATE_NITRITE RESPONSE REGULATOR PROTEIN NARP"/>
    <property type="match status" value="1"/>
</dbReference>
<keyword evidence="1 5" id="KW-0597">Phosphoprotein</keyword>
<protein>
    <submittedName>
        <fullName evidence="8">Two component transcriptional regulator, LuxR family</fullName>
    </submittedName>
</protein>
<dbReference type="RefSeq" id="WP_090888958.1">
    <property type="nucleotide sequence ID" value="NZ_FOGG01000045.1"/>
</dbReference>
<feature type="domain" description="HTH luxR-type" evidence="6">
    <location>
        <begin position="142"/>
        <end position="207"/>
    </location>
</feature>
<dbReference type="InterPro" id="IPR039420">
    <property type="entry name" value="WalR-like"/>
</dbReference>
<evidence type="ECO:0000259" key="6">
    <source>
        <dbReference type="PROSITE" id="PS50043"/>
    </source>
</evidence>
<dbReference type="SMART" id="SM00421">
    <property type="entry name" value="HTH_LUXR"/>
    <property type="match status" value="1"/>
</dbReference>
<dbReference type="CDD" id="cd17535">
    <property type="entry name" value="REC_NarL-like"/>
    <property type="match status" value="1"/>
</dbReference>
<dbReference type="PRINTS" id="PR00038">
    <property type="entry name" value="HTHLUXR"/>
</dbReference>
<dbReference type="PROSITE" id="PS50110">
    <property type="entry name" value="RESPONSE_REGULATORY"/>
    <property type="match status" value="1"/>
</dbReference>
<dbReference type="EMBL" id="FOGG01000045">
    <property type="protein sequence ID" value="SES22810.1"/>
    <property type="molecule type" value="Genomic_DNA"/>
</dbReference>
<dbReference type="AlphaFoldDB" id="A0A1H9VLZ3"/>
<evidence type="ECO:0000259" key="7">
    <source>
        <dbReference type="PROSITE" id="PS50110"/>
    </source>
</evidence>
<feature type="domain" description="Response regulatory" evidence="7">
    <location>
        <begin position="5"/>
        <end position="121"/>
    </location>
</feature>
<evidence type="ECO:0000256" key="4">
    <source>
        <dbReference type="ARBA" id="ARBA00023163"/>
    </source>
</evidence>
<dbReference type="STRING" id="390241.SAMN04488023_14518"/>
<dbReference type="InterPro" id="IPR011006">
    <property type="entry name" value="CheY-like_superfamily"/>
</dbReference>
<keyword evidence="4" id="KW-0804">Transcription</keyword>
<dbReference type="GO" id="GO:0000160">
    <property type="term" value="P:phosphorelay signal transduction system"/>
    <property type="evidence" value="ECO:0007669"/>
    <property type="project" value="InterPro"/>
</dbReference>